<gene>
    <name evidence="2" type="ORF">K8I29_01130</name>
</gene>
<keyword evidence="1" id="KW-0472">Membrane</keyword>
<evidence type="ECO:0000313" key="2">
    <source>
        <dbReference type="EMBL" id="MBZ0154801.1"/>
    </source>
</evidence>
<keyword evidence="1" id="KW-0812">Transmembrane</keyword>
<comment type="caution">
    <text evidence="2">The sequence shown here is derived from an EMBL/GenBank/DDBJ whole genome shotgun (WGS) entry which is preliminary data.</text>
</comment>
<evidence type="ECO:0000313" key="3">
    <source>
        <dbReference type="Proteomes" id="UP000705867"/>
    </source>
</evidence>
<name>A0A953LVF6_9BACT</name>
<accession>A0A953LVF6</accession>
<evidence type="ECO:0000256" key="1">
    <source>
        <dbReference type="SAM" id="Phobius"/>
    </source>
</evidence>
<dbReference type="Proteomes" id="UP000705867">
    <property type="component" value="Unassembled WGS sequence"/>
</dbReference>
<reference evidence="2" key="2">
    <citation type="submission" date="2021-08" db="EMBL/GenBank/DDBJ databases">
        <authorList>
            <person name="Dalcin Martins P."/>
        </authorList>
    </citation>
    <scope>NUCLEOTIDE SEQUENCE</scope>
    <source>
        <strain evidence="2">MAG_39</strain>
    </source>
</reference>
<dbReference type="Pfam" id="PF12732">
    <property type="entry name" value="YtxH"/>
    <property type="match status" value="1"/>
</dbReference>
<dbReference type="PANTHER" id="PTHR35792">
    <property type="entry name" value="GENERAL STRESS PROTEIN"/>
    <property type="match status" value="1"/>
</dbReference>
<dbReference type="EMBL" id="JAIOIV010000014">
    <property type="protein sequence ID" value="MBZ0154801.1"/>
    <property type="molecule type" value="Genomic_DNA"/>
</dbReference>
<feature type="transmembrane region" description="Helical" evidence="1">
    <location>
        <begin position="12"/>
        <end position="31"/>
    </location>
</feature>
<sequence length="65" mass="7163">MNGNGRNTGLVALFSFLIGGAIGAGLAFLMTPQSGKKTRRQLRHFVEDAREQALEYADKLREKVL</sequence>
<reference evidence="2" key="1">
    <citation type="journal article" date="2021" name="bioRxiv">
        <title>Unraveling nitrogen, sulfur and carbon metabolic pathways and microbial community transcriptional responses to substrate deprivation and toxicity stresses in a bioreactor mimicking anoxic brackish coastal sediment conditions.</title>
        <authorList>
            <person name="Martins P.D."/>
            <person name="Echeveste M.J."/>
            <person name="Arshad A."/>
            <person name="Kurth J."/>
            <person name="Ouboter H."/>
            <person name="Jetten M.S.M."/>
            <person name="Welte C.U."/>
        </authorList>
    </citation>
    <scope>NUCLEOTIDE SEQUENCE</scope>
    <source>
        <strain evidence="2">MAG_39</strain>
    </source>
</reference>
<proteinExistence type="predicted"/>
<dbReference type="InterPro" id="IPR024623">
    <property type="entry name" value="YtxH"/>
</dbReference>
<dbReference type="InterPro" id="IPR052928">
    <property type="entry name" value="Desiccation-related_membrane"/>
</dbReference>
<dbReference type="AlphaFoldDB" id="A0A953LVF6"/>
<keyword evidence="1" id="KW-1133">Transmembrane helix</keyword>
<dbReference type="PANTHER" id="PTHR35792:SF2">
    <property type="entry name" value="GENERAL STRESS PROTEIN"/>
    <property type="match status" value="1"/>
</dbReference>
<organism evidence="2 3">
    <name type="scientific">Candidatus Nitrobium versatile</name>
    <dbReference type="NCBI Taxonomy" id="2884831"/>
    <lineage>
        <taxon>Bacteria</taxon>
        <taxon>Pseudomonadati</taxon>
        <taxon>Nitrospirota</taxon>
        <taxon>Nitrospiria</taxon>
        <taxon>Nitrospirales</taxon>
        <taxon>Nitrospiraceae</taxon>
        <taxon>Candidatus Nitrobium</taxon>
    </lineage>
</organism>
<protein>
    <submittedName>
        <fullName evidence="2">YtxH domain-containing protein</fullName>
    </submittedName>
</protein>